<evidence type="ECO:0000256" key="3">
    <source>
        <dbReference type="ARBA" id="ARBA00022989"/>
    </source>
</evidence>
<evidence type="ECO:0000313" key="7">
    <source>
        <dbReference type="EMBL" id="PIC29334.1"/>
    </source>
</evidence>
<evidence type="ECO:0000256" key="1">
    <source>
        <dbReference type="ARBA" id="ARBA00004370"/>
    </source>
</evidence>
<gene>
    <name evidence="7" type="primary">Cnig_chr_V.g20949</name>
    <name evidence="7" type="ORF">B9Z55_020949</name>
</gene>
<dbReference type="AlphaFoldDB" id="A0A2G5TPX3"/>
<proteinExistence type="predicted"/>
<feature type="transmembrane region" description="Helical" evidence="5">
    <location>
        <begin position="295"/>
        <end position="315"/>
    </location>
</feature>
<protein>
    <recommendedName>
        <fullName evidence="6">SUN domain-containing protein</fullName>
    </recommendedName>
</protein>
<dbReference type="PANTHER" id="PTHR12911:SF2">
    <property type="entry name" value="SUN DOMAIN-CONTAINING PROTEIN 1"/>
    <property type="match status" value="1"/>
</dbReference>
<evidence type="ECO:0000313" key="8">
    <source>
        <dbReference type="Proteomes" id="UP000230233"/>
    </source>
</evidence>
<reference evidence="8" key="1">
    <citation type="submission" date="2017-10" db="EMBL/GenBank/DDBJ databases">
        <title>Rapid genome shrinkage in a self-fertile nematode reveals novel sperm competition proteins.</title>
        <authorList>
            <person name="Yin D."/>
            <person name="Schwarz E.M."/>
            <person name="Thomas C.G."/>
            <person name="Felde R.L."/>
            <person name="Korf I.F."/>
            <person name="Cutter A.D."/>
            <person name="Schartner C.M."/>
            <person name="Ralston E.J."/>
            <person name="Meyer B.J."/>
            <person name="Haag E.S."/>
        </authorList>
    </citation>
    <scope>NUCLEOTIDE SEQUENCE [LARGE SCALE GENOMIC DNA]</scope>
    <source>
        <strain evidence="8">JU1422</strain>
    </source>
</reference>
<keyword evidence="3 5" id="KW-1133">Transmembrane helix</keyword>
<dbReference type="InterPro" id="IPR012919">
    <property type="entry name" value="SUN_dom"/>
</dbReference>
<dbReference type="PANTHER" id="PTHR12911">
    <property type="entry name" value="SAD1/UNC-84-LIKE PROTEIN-RELATED"/>
    <property type="match status" value="1"/>
</dbReference>
<dbReference type="STRING" id="1611254.A0A2G5TPX3"/>
<dbReference type="FunFam" id="2.60.120.260:FF:000158">
    <property type="entry name" value="Protein CBG16940"/>
    <property type="match status" value="1"/>
</dbReference>
<dbReference type="GO" id="GO:0043495">
    <property type="term" value="F:protein-membrane adaptor activity"/>
    <property type="evidence" value="ECO:0007669"/>
    <property type="project" value="TreeGrafter"/>
</dbReference>
<evidence type="ECO:0000259" key="6">
    <source>
        <dbReference type="PROSITE" id="PS51469"/>
    </source>
</evidence>
<feature type="domain" description="SUN" evidence="6">
    <location>
        <begin position="46"/>
        <end position="226"/>
    </location>
</feature>
<evidence type="ECO:0000256" key="4">
    <source>
        <dbReference type="ARBA" id="ARBA00023136"/>
    </source>
</evidence>
<dbReference type="OrthoDB" id="5856013at2759"/>
<keyword evidence="2 5" id="KW-0812">Transmembrane</keyword>
<dbReference type="EMBL" id="PDUG01000005">
    <property type="protein sequence ID" value="PIC29334.1"/>
    <property type="molecule type" value="Genomic_DNA"/>
</dbReference>
<dbReference type="Gene3D" id="2.60.120.260">
    <property type="entry name" value="Galactose-binding domain-like"/>
    <property type="match status" value="1"/>
</dbReference>
<comment type="subcellular location">
    <subcellularLocation>
        <location evidence="1">Membrane</location>
    </subcellularLocation>
</comment>
<dbReference type="Pfam" id="PF07738">
    <property type="entry name" value="Sad1_UNC"/>
    <property type="match status" value="1"/>
</dbReference>
<dbReference type="GO" id="GO:0034993">
    <property type="term" value="C:meiotic nuclear membrane microtubule tethering complex"/>
    <property type="evidence" value="ECO:0007669"/>
    <property type="project" value="TreeGrafter"/>
</dbReference>
<dbReference type="Proteomes" id="UP000230233">
    <property type="component" value="Chromosome V"/>
</dbReference>
<accession>A0A2G5TPX3</accession>
<keyword evidence="8" id="KW-1185">Reference proteome</keyword>
<dbReference type="PROSITE" id="PS51469">
    <property type="entry name" value="SUN"/>
    <property type="match status" value="1"/>
</dbReference>
<sequence>MVSSMKSQISILEIKVSGKPVQEKNQFDENTKQSIAEVLKNTEIIMESINSEHSAPNISIPKGPFRFNAANYLNGASVDTAHSSSSNLNTFIGLDQTNLVLLDRPQPPNDKAWCTNEHTPVLTLNLAKPIKPISVSYQHSKWQGIVPKETPRTYDVVACLDFNCENWKPLVSNCEYNQFGFNGNEQFCNISSHVPLIEKVQFRFTQNYGDLKMTCVNLVRVYGETEAPLKYENKKDCESEKICKDLKRFYHSYSPEYALRNTTCAFLYENDCCSRCPECCEECVITEYNSTTVTIVVWTICAFFFFLFFSPCGLLSNRFAKPPVE</sequence>
<evidence type="ECO:0000256" key="5">
    <source>
        <dbReference type="SAM" id="Phobius"/>
    </source>
</evidence>
<organism evidence="7 8">
    <name type="scientific">Caenorhabditis nigoni</name>
    <dbReference type="NCBI Taxonomy" id="1611254"/>
    <lineage>
        <taxon>Eukaryota</taxon>
        <taxon>Metazoa</taxon>
        <taxon>Ecdysozoa</taxon>
        <taxon>Nematoda</taxon>
        <taxon>Chromadorea</taxon>
        <taxon>Rhabditida</taxon>
        <taxon>Rhabditina</taxon>
        <taxon>Rhabditomorpha</taxon>
        <taxon>Rhabditoidea</taxon>
        <taxon>Rhabditidae</taxon>
        <taxon>Peloderinae</taxon>
        <taxon>Caenorhabditis</taxon>
    </lineage>
</organism>
<keyword evidence="4 5" id="KW-0472">Membrane</keyword>
<comment type="caution">
    <text evidence="7">The sequence shown here is derived from an EMBL/GenBank/DDBJ whole genome shotgun (WGS) entry which is preliminary data.</text>
</comment>
<evidence type="ECO:0000256" key="2">
    <source>
        <dbReference type="ARBA" id="ARBA00022692"/>
    </source>
</evidence>
<dbReference type="InterPro" id="IPR045119">
    <property type="entry name" value="SUN1-5"/>
</dbReference>
<name>A0A2G5TPX3_9PELO</name>